<feature type="transmembrane region" description="Helical" evidence="2">
    <location>
        <begin position="745"/>
        <end position="765"/>
    </location>
</feature>
<reference evidence="4 5" key="1">
    <citation type="submission" date="2024-10" db="EMBL/GenBank/DDBJ databases">
        <title>Updated reference genomes for cyclostephanoid diatoms.</title>
        <authorList>
            <person name="Roberts W.R."/>
            <person name="Alverson A.J."/>
        </authorList>
    </citation>
    <scope>NUCLEOTIDE SEQUENCE [LARGE SCALE GENOMIC DNA]</scope>
    <source>
        <strain evidence="4 5">AJA232-27</strain>
    </source>
</reference>
<feature type="transmembrane region" description="Helical" evidence="2">
    <location>
        <begin position="590"/>
        <end position="610"/>
    </location>
</feature>
<keyword evidence="2" id="KW-0472">Membrane</keyword>
<keyword evidence="2" id="KW-0812">Transmembrane</keyword>
<dbReference type="AlphaFoldDB" id="A0ABD3N5X4"/>
<feature type="transmembrane region" description="Helical" evidence="2">
    <location>
        <begin position="146"/>
        <end position="166"/>
    </location>
</feature>
<feature type="transmembrane region" description="Helical" evidence="2">
    <location>
        <begin position="211"/>
        <end position="230"/>
    </location>
</feature>
<feature type="transmembrane region" description="Helical" evidence="2">
    <location>
        <begin position="616"/>
        <end position="635"/>
    </location>
</feature>
<feature type="chain" id="PRO_5044761448" evidence="3">
    <location>
        <begin position="36"/>
        <end position="779"/>
    </location>
</feature>
<proteinExistence type="predicted"/>
<keyword evidence="5" id="KW-1185">Reference proteome</keyword>
<feature type="transmembrane region" description="Helical" evidence="2">
    <location>
        <begin position="277"/>
        <end position="299"/>
    </location>
</feature>
<accession>A0ABD3N5X4</accession>
<evidence type="ECO:0000313" key="5">
    <source>
        <dbReference type="Proteomes" id="UP001530293"/>
    </source>
</evidence>
<dbReference type="InterPro" id="IPR008537">
    <property type="entry name" value="DUF819"/>
</dbReference>
<feature type="transmembrane region" description="Helical" evidence="2">
    <location>
        <begin position="460"/>
        <end position="480"/>
    </location>
</feature>
<gene>
    <name evidence="4" type="ORF">ACHAWU_003690</name>
</gene>
<evidence type="ECO:0000256" key="2">
    <source>
        <dbReference type="SAM" id="Phobius"/>
    </source>
</evidence>
<feature type="transmembrane region" description="Helical" evidence="2">
    <location>
        <begin position="172"/>
        <end position="190"/>
    </location>
</feature>
<feature type="transmembrane region" description="Helical" evidence="2">
    <location>
        <begin position="363"/>
        <end position="384"/>
    </location>
</feature>
<feature type="compositionally biased region" description="Basic residues" evidence="1">
    <location>
        <begin position="73"/>
        <end position="82"/>
    </location>
</feature>
<keyword evidence="2" id="KW-1133">Transmembrane helix</keyword>
<feature type="signal peptide" evidence="3">
    <location>
        <begin position="1"/>
        <end position="35"/>
    </location>
</feature>
<evidence type="ECO:0000256" key="1">
    <source>
        <dbReference type="SAM" id="MobiDB-lite"/>
    </source>
</evidence>
<evidence type="ECO:0000256" key="3">
    <source>
        <dbReference type="SAM" id="SignalP"/>
    </source>
</evidence>
<protein>
    <submittedName>
        <fullName evidence="4">Uncharacterized protein</fullName>
    </submittedName>
</protein>
<sequence length="779" mass="83453">MMWISTTNKTSRPPTVATVATSILLVLPLATAVGAHPSSGFVAAPNPNIDVLRGIGSGTTKVGVAPSSSWTSSRRRRRRHHHNCHHNHEMATSLSWHHQGKNSLRSHSSLLRYKRNKSSLSMVSSPCTINNNNIISSLSFSSTTPITAAAAAGITLLLSSVNGILFEKKNGSGGGGHVITLLTAAFLSNVSQYIARRRMKRSSIIPVNHFLYDWCWSVVLPASLVFALLASSTTTSSSELSVNNQDIVNTESLTATTPSSSSSSKSKTNNEIIQNTIFGMMLPFLAGSIGSILGCIASFHFIKMPYPREVSALLAGCLTASYIGGTVNFFATAQVVLNNKMDGVSTITDVGGGGDNTNNYNTIGSAFGSMAAADLVVMALYFAVLQTATRSKWLQQLFPSKRQQRRDNDGDGYDCDNYDDEMKLESSTTTLVTGSTNSIDRTGKTTTPSSQRQEQIPTPMSTSITAAILASSMALLSVKIATHLEQFVRSSFLPPPFNPPGTMCAFLALLGLMLARIIQFMIQLLQYRLPLPMSEEIVEQTKQSAFRAPTMVDSEDSPWSILKSTSTKLSSHILHSLQHIPRIAPMLSDACFYLLFASVGTTANLSSAIIGGPSALLFALLALGVHSVVTLFVTYGGMSLGRRGKEFARSDKCGGIAASSSSTYLGMILPRQLRQPLHSKTLNFPSSSWEEVLTASNAAIGGPSTAAAFAMGLASSSGRINNDDDKNNDIVGNCSRRREEQHRSALVIGATVWGVFGYAIATGAYRRDGFTVIDEIMLA</sequence>
<organism evidence="4 5">
    <name type="scientific">Discostella pseudostelligera</name>
    <dbReference type="NCBI Taxonomy" id="259834"/>
    <lineage>
        <taxon>Eukaryota</taxon>
        <taxon>Sar</taxon>
        <taxon>Stramenopiles</taxon>
        <taxon>Ochrophyta</taxon>
        <taxon>Bacillariophyta</taxon>
        <taxon>Coscinodiscophyceae</taxon>
        <taxon>Thalassiosirophycidae</taxon>
        <taxon>Stephanodiscales</taxon>
        <taxon>Stephanodiscaceae</taxon>
        <taxon>Discostella</taxon>
    </lineage>
</organism>
<feature type="transmembrane region" description="Helical" evidence="2">
    <location>
        <begin position="500"/>
        <end position="518"/>
    </location>
</feature>
<feature type="region of interest" description="Disordered" evidence="1">
    <location>
        <begin position="426"/>
        <end position="458"/>
    </location>
</feature>
<evidence type="ECO:0000313" key="4">
    <source>
        <dbReference type="EMBL" id="KAL3771515.1"/>
    </source>
</evidence>
<dbReference type="Proteomes" id="UP001530293">
    <property type="component" value="Unassembled WGS sequence"/>
</dbReference>
<comment type="caution">
    <text evidence="4">The sequence shown here is derived from an EMBL/GenBank/DDBJ whole genome shotgun (WGS) entry which is preliminary data.</text>
</comment>
<dbReference type="EMBL" id="JALLBG020000023">
    <property type="protein sequence ID" value="KAL3771515.1"/>
    <property type="molecule type" value="Genomic_DNA"/>
</dbReference>
<dbReference type="PANTHER" id="PTHR34289">
    <property type="entry name" value="PROTEIN, PUTATIVE (DUF819)-RELATED"/>
    <property type="match status" value="1"/>
</dbReference>
<feature type="region of interest" description="Disordered" evidence="1">
    <location>
        <begin position="63"/>
        <end position="82"/>
    </location>
</feature>
<keyword evidence="3" id="KW-0732">Signal</keyword>
<dbReference type="PANTHER" id="PTHR34289:SF8">
    <property type="entry name" value="DUF819 DOMAIN-CONTAINING PROTEIN"/>
    <property type="match status" value="1"/>
</dbReference>
<feature type="transmembrane region" description="Helical" evidence="2">
    <location>
        <begin position="311"/>
        <end position="331"/>
    </location>
</feature>
<name>A0ABD3N5X4_9STRA</name>